<keyword evidence="1" id="KW-0732">Signal</keyword>
<keyword evidence="3" id="KW-1185">Reference proteome</keyword>
<protein>
    <submittedName>
        <fullName evidence="2">Uncharacterized protein</fullName>
    </submittedName>
</protein>
<name>A0A6J5G6I2_9BURK</name>
<feature type="chain" id="PRO_5027088953" evidence="1">
    <location>
        <begin position="21"/>
        <end position="228"/>
    </location>
</feature>
<evidence type="ECO:0000313" key="3">
    <source>
        <dbReference type="Proteomes" id="UP000494252"/>
    </source>
</evidence>
<organism evidence="2 3">
    <name type="scientific">Paraburkholderia fynbosensis</name>
    <dbReference type="NCBI Taxonomy" id="1200993"/>
    <lineage>
        <taxon>Bacteria</taxon>
        <taxon>Pseudomonadati</taxon>
        <taxon>Pseudomonadota</taxon>
        <taxon>Betaproteobacteria</taxon>
        <taxon>Burkholderiales</taxon>
        <taxon>Burkholderiaceae</taxon>
        <taxon>Paraburkholderia</taxon>
    </lineage>
</organism>
<dbReference type="Proteomes" id="UP000494252">
    <property type="component" value="Unassembled WGS sequence"/>
</dbReference>
<gene>
    <name evidence="2" type="ORF">LMG27177_03650</name>
</gene>
<reference evidence="2 3" key="1">
    <citation type="submission" date="2020-04" db="EMBL/GenBank/DDBJ databases">
        <authorList>
            <person name="De Canck E."/>
        </authorList>
    </citation>
    <scope>NUCLEOTIDE SEQUENCE [LARGE SCALE GENOMIC DNA]</scope>
    <source>
        <strain evidence="2 3">LMG 27177</strain>
    </source>
</reference>
<sequence>MKKTYVAAIAALLVAAGAHADNHKKKDHAAQMTPAASAPVAAAPTGPVGFGALKLGMTRESVEALSANDGFYLTESLKPEASRFPPPNGGERFKALALTPLGPNPEKVSLTFTEGVLTAFSVTLDDATFEQARQQLVAKYGPGQQTDDRKDEQCIYRNGANFKINWGSVASRWVQDISPTEQVKSSATEFTVDMCPPSLDGPRLGASTTRFIVMEKVHVDATPKANVF</sequence>
<evidence type="ECO:0000256" key="1">
    <source>
        <dbReference type="SAM" id="SignalP"/>
    </source>
</evidence>
<proteinExistence type="predicted"/>
<evidence type="ECO:0000313" key="2">
    <source>
        <dbReference type="EMBL" id="CAB3794531.1"/>
    </source>
</evidence>
<dbReference type="EMBL" id="CADIKI010000010">
    <property type="protein sequence ID" value="CAB3794531.1"/>
    <property type="molecule type" value="Genomic_DNA"/>
</dbReference>
<accession>A0A6J5G6I2</accession>
<dbReference type="AlphaFoldDB" id="A0A6J5G6I2"/>
<feature type="signal peptide" evidence="1">
    <location>
        <begin position="1"/>
        <end position="20"/>
    </location>
</feature>